<keyword evidence="5" id="KW-1185">Reference proteome</keyword>
<name>A0A919IT36_9ACTN</name>
<feature type="compositionally biased region" description="Low complexity" evidence="1">
    <location>
        <begin position="131"/>
        <end position="154"/>
    </location>
</feature>
<evidence type="ECO:0000256" key="2">
    <source>
        <dbReference type="SAM" id="Phobius"/>
    </source>
</evidence>
<dbReference type="InterPro" id="IPR043426">
    <property type="entry name" value="MltB-like"/>
</dbReference>
<accession>A0A919IT36</accession>
<feature type="transmembrane region" description="Helical" evidence="2">
    <location>
        <begin position="186"/>
        <end position="208"/>
    </location>
</feature>
<gene>
    <name evidence="4" type="ORF">Afe05nite_03250</name>
</gene>
<dbReference type="SUPFAM" id="SSF53955">
    <property type="entry name" value="Lysozyme-like"/>
    <property type="match status" value="1"/>
</dbReference>
<evidence type="ECO:0000259" key="3">
    <source>
        <dbReference type="Pfam" id="PF13406"/>
    </source>
</evidence>
<dbReference type="Pfam" id="PF13406">
    <property type="entry name" value="SLT_2"/>
    <property type="match status" value="1"/>
</dbReference>
<keyword evidence="2" id="KW-0472">Membrane</keyword>
<proteinExistence type="predicted"/>
<dbReference type="EMBL" id="BOMM01000001">
    <property type="protein sequence ID" value="GIE08485.1"/>
    <property type="molecule type" value="Genomic_DNA"/>
</dbReference>
<feature type="domain" description="Transglycosylase SLT" evidence="3">
    <location>
        <begin position="315"/>
        <end position="419"/>
    </location>
</feature>
<protein>
    <recommendedName>
        <fullName evidence="3">Transglycosylase SLT domain-containing protein</fullName>
    </recommendedName>
</protein>
<dbReference type="AlphaFoldDB" id="A0A919IT36"/>
<keyword evidence="2" id="KW-1133">Transmembrane helix</keyword>
<feature type="compositionally biased region" description="Low complexity" evidence="1">
    <location>
        <begin position="46"/>
        <end position="58"/>
    </location>
</feature>
<dbReference type="GO" id="GO:0009253">
    <property type="term" value="P:peptidoglycan catabolic process"/>
    <property type="evidence" value="ECO:0007669"/>
    <property type="project" value="TreeGrafter"/>
</dbReference>
<dbReference type="CDD" id="cd13399">
    <property type="entry name" value="Slt35-like"/>
    <property type="match status" value="1"/>
</dbReference>
<feature type="region of interest" description="Disordered" evidence="1">
    <location>
        <begin position="217"/>
        <end position="256"/>
    </location>
</feature>
<sequence>MEKAELHAAAPHQGGPLGSSGAAPASFDSTRAGGAEGSTGSAPVSPAAEPGGPAMAGPKPDSTSKPESTSKPDGAAAASAAAGRESAVKPAAPVDAGAATPAKSPDEAGTPTPAQSPAQPESTSPAGTPTQNPAQPGSAAPAQSPAEAGSAAGVAGRGLRRAHPVLAAKKVGRNTSEWARRPSGRLVLPGVVALILLGAAGAAGAYLVPQALQAAPSPSASPIFPEATASAGGGFPTGPATGSAPVGAGGLPSSVTTAPVQPVQNGGGRPADALGGWAQQVGTKVGIPVVAVQAYGYAELVLARTTPTCHLNWTTIAAIASVESGHGSANGAVLGVDGLVTPPVYGLPLDGKGGRQLIKDTDQGVLDGDTTYDRAVGPLQFIPSTWNSYKVDADNDGVANPNDIDDASLTAATYLCQGGRDMSKAESWWEAILSYNAVQPYAQKVFETANDYGARSR</sequence>
<dbReference type="PANTHER" id="PTHR30163">
    <property type="entry name" value="MEMBRANE-BOUND LYTIC MUREIN TRANSGLYCOSYLASE B"/>
    <property type="match status" value="1"/>
</dbReference>
<reference evidence="4" key="1">
    <citation type="submission" date="2021-01" db="EMBL/GenBank/DDBJ databases">
        <title>Whole genome shotgun sequence of Actinoplanes ferrugineus NBRC 15555.</title>
        <authorList>
            <person name="Komaki H."/>
            <person name="Tamura T."/>
        </authorList>
    </citation>
    <scope>NUCLEOTIDE SEQUENCE</scope>
    <source>
        <strain evidence="4">NBRC 15555</strain>
    </source>
</reference>
<feature type="compositionally biased region" description="Low complexity" evidence="1">
    <location>
        <begin position="217"/>
        <end position="230"/>
    </location>
</feature>
<feature type="compositionally biased region" description="Low complexity" evidence="1">
    <location>
        <begin position="75"/>
        <end position="103"/>
    </location>
</feature>
<dbReference type="PANTHER" id="PTHR30163:SF8">
    <property type="entry name" value="LYTIC MUREIN TRANSGLYCOSYLASE"/>
    <property type="match status" value="1"/>
</dbReference>
<dbReference type="InterPro" id="IPR023346">
    <property type="entry name" value="Lysozyme-like_dom_sf"/>
</dbReference>
<feature type="region of interest" description="Disordered" evidence="1">
    <location>
        <begin position="1"/>
        <end position="157"/>
    </location>
</feature>
<evidence type="ECO:0000313" key="5">
    <source>
        <dbReference type="Proteomes" id="UP000598174"/>
    </source>
</evidence>
<evidence type="ECO:0000313" key="4">
    <source>
        <dbReference type="EMBL" id="GIE08485.1"/>
    </source>
</evidence>
<comment type="caution">
    <text evidence="4">The sequence shown here is derived from an EMBL/GenBank/DDBJ whole genome shotgun (WGS) entry which is preliminary data.</text>
</comment>
<evidence type="ECO:0000256" key="1">
    <source>
        <dbReference type="SAM" id="MobiDB-lite"/>
    </source>
</evidence>
<organism evidence="4 5">
    <name type="scientific">Paractinoplanes ferrugineus</name>
    <dbReference type="NCBI Taxonomy" id="113564"/>
    <lineage>
        <taxon>Bacteria</taxon>
        <taxon>Bacillati</taxon>
        <taxon>Actinomycetota</taxon>
        <taxon>Actinomycetes</taxon>
        <taxon>Micromonosporales</taxon>
        <taxon>Micromonosporaceae</taxon>
        <taxon>Paractinoplanes</taxon>
    </lineage>
</organism>
<dbReference type="GO" id="GO:0008933">
    <property type="term" value="F:peptidoglycan lytic transglycosylase activity"/>
    <property type="evidence" value="ECO:0007669"/>
    <property type="project" value="TreeGrafter"/>
</dbReference>
<keyword evidence="2" id="KW-0812">Transmembrane</keyword>
<dbReference type="Proteomes" id="UP000598174">
    <property type="component" value="Unassembled WGS sequence"/>
</dbReference>
<dbReference type="InterPro" id="IPR031304">
    <property type="entry name" value="SLT_2"/>
</dbReference>
<dbReference type="Gene3D" id="1.10.530.10">
    <property type="match status" value="1"/>
</dbReference>
<feature type="compositionally biased region" description="Polar residues" evidence="1">
    <location>
        <begin position="112"/>
        <end position="130"/>
    </location>
</feature>